<proteinExistence type="predicted"/>
<comment type="caution">
    <text evidence="1">The sequence shown here is derived from an EMBL/GenBank/DDBJ whole genome shotgun (WGS) entry which is preliminary data.</text>
</comment>
<accession>A0A9X9LI05</accession>
<evidence type="ECO:0000313" key="2">
    <source>
        <dbReference type="Proteomes" id="UP000269945"/>
    </source>
</evidence>
<name>A0A9X9LI05_GULGU</name>
<sequence>MVAAVALPHPPSPTQSLRTWNLSLGVCQHSGPHSSLSPIFQTRFLPSALLHRDSGDIAERRDGRKGGKKIDALTTYLSIHEGVGMCS</sequence>
<dbReference type="Proteomes" id="UP000269945">
    <property type="component" value="Unassembled WGS sequence"/>
</dbReference>
<dbReference type="EMBL" id="CYRY02003947">
    <property type="protein sequence ID" value="VCW68502.1"/>
    <property type="molecule type" value="Genomic_DNA"/>
</dbReference>
<keyword evidence="2" id="KW-1185">Reference proteome</keyword>
<dbReference type="AlphaFoldDB" id="A0A9X9LI05"/>
<reference evidence="1 2" key="1">
    <citation type="submission" date="2018-10" db="EMBL/GenBank/DDBJ databases">
        <authorList>
            <person name="Ekblom R."/>
            <person name="Jareborg N."/>
        </authorList>
    </citation>
    <scope>NUCLEOTIDE SEQUENCE [LARGE SCALE GENOMIC DNA]</scope>
    <source>
        <tissue evidence="1">Muscle</tissue>
    </source>
</reference>
<protein>
    <submittedName>
        <fullName evidence="1">Uncharacterized protein</fullName>
    </submittedName>
</protein>
<organism evidence="1 2">
    <name type="scientific">Gulo gulo</name>
    <name type="common">Wolverine</name>
    <name type="synonym">Gluton</name>
    <dbReference type="NCBI Taxonomy" id="48420"/>
    <lineage>
        <taxon>Eukaryota</taxon>
        <taxon>Metazoa</taxon>
        <taxon>Chordata</taxon>
        <taxon>Craniata</taxon>
        <taxon>Vertebrata</taxon>
        <taxon>Euteleostomi</taxon>
        <taxon>Mammalia</taxon>
        <taxon>Eutheria</taxon>
        <taxon>Laurasiatheria</taxon>
        <taxon>Carnivora</taxon>
        <taxon>Caniformia</taxon>
        <taxon>Musteloidea</taxon>
        <taxon>Mustelidae</taxon>
        <taxon>Guloninae</taxon>
        <taxon>Gulo</taxon>
    </lineage>
</organism>
<gene>
    <name evidence="1" type="ORF">BN2614_LOCUS2</name>
</gene>
<evidence type="ECO:0000313" key="1">
    <source>
        <dbReference type="EMBL" id="VCW68502.1"/>
    </source>
</evidence>